<dbReference type="Pfam" id="PF04542">
    <property type="entry name" value="Sigma70_r2"/>
    <property type="match status" value="1"/>
</dbReference>
<dbReference type="NCBIfam" id="TIGR02937">
    <property type="entry name" value="sigma70-ECF"/>
    <property type="match status" value="1"/>
</dbReference>
<dbReference type="AlphaFoldDB" id="A0A0C1V748"/>
<dbReference type="NCBIfam" id="NF009171">
    <property type="entry name" value="PRK12518.1"/>
    <property type="match status" value="1"/>
</dbReference>
<dbReference type="EMBL" id="JTHE02000003">
    <property type="protein sequence ID" value="NEV68110.1"/>
    <property type="molecule type" value="Genomic_DNA"/>
</dbReference>
<accession>A0A0C1V748</accession>
<dbReference type="CDD" id="cd06171">
    <property type="entry name" value="Sigma70_r4"/>
    <property type="match status" value="1"/>
</dbReference>
<reference evidence="7" key="1">
    <citation type="submission" date="2014-11" db="EMBL/GenBank/DDBJ databases">
        <authorList>
            <person name="Malar M.C."/>
            <person name="Sen D."/>
            <person name="Tripathy S."/>
        </authorList>
    </citation>
    <scope>NUCLEOTIDE SEQUENCE</scope>
    <source>
        <strain evidence="7">BDU141951</strain>
    </source>
</reference>
<dbReference type="SUPFAM" id="SSF88946">
    <property type="entry name" value="Sigma2 domain of RNA polymerase sigma factors"/>
    <property type="match status" value="1"/>
</dbReference>
<name>A0A0C1V748_9CYAN</name>
<dbReference type="InterPro" id="IPR036388">
    <property type="entry name" value="WH-like_DNA-bd_sf"/>
</dbReference>
<gene>
    <name evidence="7" type="ORF">QQ91_013410</name>
</gene>
<evidence type="ECO:0000256" key="3">
    <source>
        <dbReference type="ARBA" id="ARBA00023082"/>
    </source>
</evidence>
<evidence type="ECO:0000313" key="7">
    <source>
        <dbReference type="EMBL" id="NEV68110.1"/>
    </source>
</evidence>
<dbReference type="InterPro" id="IPR013324">
    <property type="entry name" value="RNA_pol_sigma_r3/r4-like"/>
</dbReference>
<sequence length="181" mass="20510">MSAIPQPDAELIQQCLRGQRSAFQVLYRRYQGPVRSTLFQLCGAAELDDLVQEVFLRAWKGLPKFRQSAQFSTWLYRIAWNVASDRRHALGKARSHPLSPPLTLATGQADLTQLHYQDLVQRGLQALSLEHRAVIVLHDLEDLPQQEIASILNIPKGTVKSRLHHARSALRTFLQTEGVQL</sequence>
<evidence type="ECO:0000256" key="1">
    <source>
        <dbReference type="ARBA" id="ARBA00010641"/>
    </source>
</evidence>
<feature type="domain" description="RNA polymerase sigma-70 region 2" evidence="5">
    <location>
        <begin position="26"/>
        <end position="87"/>
    </location>
</feature>
<evidence type="ECO:0000259" key="6">
    <source>
        <dbReference type="Pfam" id="PF08281"/>
    </source>
</evidence>
<dbReference type="InterPro" id="IPR007627">
    <property type="entry name" value="RNA_pol_sigma70_r2"/>
</dbReference>
<evidence type="ECO:0000256" key="2">
    <source>
        <dbReference type="ARBA" id="ARBA00023015"/>
    </source>
</evidence>
<dbReference type="InterPro" id="IPR013249">
    <property type="entry name" value="RNA_pol_sigma70_r4_t2"/>
</dbReference>
<dbReference type="InterPro" id="IPR039425">
    <property type="entry name" value="RNA_pol_sigma-70-like"/>
</dbReference>
<evidence type="ECO:0000259" key="5">
    <source>
        <dbReference type="Pfam" id="PF04542"/>
    </source>
</evidence>
<organism evidence="7">
    <name type="scientific">Lyngbya confervoides BDU141951</name>
    <dbReference type="NCBI Taxonomy" id="1574623"/>
    <lineage>
        <taxon>Bacteria</taxon>
        <taxon>Bacillati</taxon>
        <taxon>Cyanobacteriota</taxon>
        <taxon>Cyanophyceae</taxon>
        <taxon>Oscillatoriophycideae</taxon>
        <taxon>Oscillatoriales</taxon>
        <taxon>Microcoleaceae</taxon>
        <taxon>Lyngbya</taxon>
    </lineage>
</organism>
<dbReference type="InterPro" id="IPR013325">
    <property type="entry name" value="RNA_pol_sigma_r2"/>
</dbReference>
<reference evidence="7" key="3">
    <citation type="submission" date="2020-02" db="EMBL/GenBank/DDBJ databases">
        <authorList>
            <person name="Sarangi A.N."/>
            <person name="Ghosh S."/>
            <person name="Mukherjee M."/>
            <person name="Tripathy S."/>
        </authorList>
    </citation>
    <scope>NUCLEOTIDE SEQUENCE</scope>
    <source>
        <strain evidence="7">BDU141951</strain>
    </source>
</reference>
<comment type="similarity">
    <text evidence="1">Belongs to the sigma-70 factor family. ECF subfamily.</text>
</comment>
<keyword evidence="2" id="KW-0805">Transcription regulation</keyword>
<dbReference type="InterPro" id="IPR014284">
    <property type="entry name" value="RNA_pol_sigma-70_dom"/>
</dbReference>
<dbReference type="PANTHER" id="PTHR43133:SF51">
    <property type="entry name" value="RNA POLYMERASE SIGMA FACTOR"/>
    <property type="match status" value="1"/>
</dbReference>
<feature type="domain" description="RNA polymerase sigma factor 70 region 4 type 2" evidence="6">
    <location>
        <begin position="119"/>
        <end position="170"/>
    </location>
</feature>
<keyword evidence="3" id="KW-0731">Sigma factor</keyword>
<reference evidence="7" key="2">
    <citation type="journal article" date="2015" name="Genome Announc.">
        <title>Draft Genome Sequence of Filamentous Marine Cyanobacterium Lyngbya confervoides Strain BDU141951.</title>
        <authorList>
            <person name="Chandrababunaidu M.M."/>
            <person name="Sen D."/>
            <person name="Tripathy S."/>
        </authorList>
    </citation>
    <scope>NUCLEOTIDE SEQUENCE</scope>
    <source>
        <strain evidence="7">BDU141951</strain>
    </source>
</reference>
<evidence type="ECO:0000256" key="4">
    <source>
        <dbReference type="ARBA" id="ARBA00023163"/>
    </source>
</evidence>
<dbReference type="GO" id="GO:0003677">
    <property type="term" value="F:DNA binding"/>
    <property type="evidence" value="ECO:0007669"/>
    <property type="project" value="InterPro"/>
</dbReference>
<dbReference type="GO" id="GO:0016987">
    <property type="term" value="F:sigma factor activity"/>
    <property type="evidence" value="ECO:0007669"/>
    <property type="project" value="UniProtKB-KW"/>
</dbReference>
<dbReference type="SUPFAM" id="SSF88659">
    <property type="entry name" value="Sigma3 and sigma4 domains of RNA polymerase sigma factors"/>
    <property type="match status" value="1"/>
</dbReference>
<dbReference type="Pfam" id="PF08281">
    <property type="entry name" value="Sigma70_r4_2"/>
    <property type="match status" value="1"/>
</dbReference>
<comment type="caution">
    <text evidence="7">The sequence shown here is derived from an EMBL/GenBank/DDBJ whole genome shotgun (WGS) entry which is preliminary data.</text>
</comment>
<keyword evidence="4" id="KW-0804">Transcription</keyword>
<dbReference type="PANTHER" id="PTHR43133">
    <property type="entry name" value="RNA POLYMERASE ECF-TYPE SIGMA FACTO"/>
    <property type="match status" value="1"/>
</dbReference>
<proteinExistence type="inferred from homology"/>
<dbReference type="Gene3D" id="1.10.10.10">
    <property type="entry name" value="Winged helix-like DNA-binding domain superfamily/Winged helix DNA-binding domain"/>
    <property type="match status" value="1"/>
</dbReference>
<dbReference type="Gene3D" id="1.10.1740.10">
    <property type="match status" value="1"/>
</dbReference>
<protein>
    <submittedName>
        <fullName evidence="7">Sigma-70 family RNA polymerase sigma factor</fullName>
    </submittedName>
</protein>
<dbReference type="GO" id="GO:0006352">
    <property type="term" value="P:DNA-templated transcription initiation"/>
    <property type="evidence" value="ECO:0007669"/>
    <property type="project" value="InterPro"/>
</dbReference>